<reference evidence="8 9" key="1">
    <citation type="journal article" date="2015" name="Genome Announc.">
        <title>Genomes of Geoalkalibacter ferrihydriticus Z-0531T and Geoalkalibacter subterraneus Red1T, Two Haloalkaliphilic Metal-Reducing Deltaproteobacteria.</title>
        <authorList>
            <person name="Badalamenti J.P."/>
            <person name="Krajmalnik-Brown R."/>
            <person name="Torres C.I."/>
            <person name="Bond D.R."/>
        </authorList>
    </citation>
    <scope>NUCLEOTIDE SEQUENCE [LARGE SCALE GENOMIC DNA]</scope>
    <source>
        <strain evidence="8 9">Red1</strain>
    </source>
</reference>
<dbReference type="SUPFAM" id="SSF56349">
    <property type="entry name" value="DNA breaking-rejoining enzymes"/>
    <property type="match status" value="1"/>
</dbReference>
<name>A0A0B5FL98_9BACT</name>
<dbReference type="InterPro" id="IPR002104">
    <property type="entry name" value="Integrase_catalytic"/>
</dbReference>
<feature type="domain" description="Core-binding (CB)" evidence="7">
    <location>
        <begin position="94"/>
        <end position="181"/>
    </location>
</feature>
<evidence type="ECO:0000256" key="5">
    <source>
        <dbReference type="PROSITE-ProRule" id="PRU01248"/>
    </source>
</evidence>
<protein>
    <recommendedName>
        <fullName evidence="10">Tyr recombinase domain-containing protein</fullName>
    </recommendedName>
</protein>
<dbReference type="InterPro" id="IPR050808">
    <property type="entry name" value="Phage_Integrase"/>
</dbReference>
<evidence type="ECO:0000259" key="6">
    <source>
        <dbReference type="PROSITE" id="PS51898"/>
    </source>
</evidence>
<gene>
    <name evidence="8" type="ORF">GSUB_00885</name>
</gene>
<keyword evidence="9" id="KW-1185">Reference proteome</keyword>
<dbReference type="GO" id="GO:0006310">
    <property type="term" value="P:DNA recombination"/>
    <property type="evidence" value="ECO:0007669"/>
    <property type="project" value="UniProtKB-KW"/>
</dbReference>
<keyword evidence="4" id="KW-0233">DNA recombination</keyword>
<evidence type="ECO:0000259" key="7">
    <source>
        <dbReference type="PROSITE" id="PS51900"/>
    </source>
</evidence>
<dbReference type="InterPro" id="IPR011010">
    <property type="entry name" value="DNA_brk_join_enz"/>
</dbReference>
<dbReference type="RefSeq" id="WP_040198732.1">
    <property type="nucleotide sequence ID" value="NZ_CP010311.1"/>
</dbReference>
<evidence type="ECO:0000313" key="8">
    <source>
        <dbReference type="EMBL" id="AJF05429.1"/>
    </source>
</evidence>
<dbReference type="Pfam" id="PF00589">
    <property type="entry name" value="Phage_integrase"/>
    <property type="match status" value="1"/>
</dbReference>
<dbReference type="InterPro" id="IPR044068">
    <property type="entry name" value="CB"/>
</dbReference>
<dbReference type="GO" id="GO:0015074">
    <property type="term" value="P:DNA integration"/>
    <property type="evidence" value="ECO:0007669"/>
    <property type="project" value="UniProtKB-KW"/>
</dbReference>
<sequence>MAAKWEKTNKYPGVRWRNHSTRKHGTKFDRYFAIRYQVGGKRIEEGLGWWSEGWTEKKAYDTLSELKEAAKTGRGAASLKDRRKQKAMEDEAMPTFSEAVEKFMIHCERTRRAKTVRYYRDGLAKAEVFQPGKGTGKLGEWKLSEIHRRNLAALIEEIGTESQSVAIQVRSSLSSLYAWAIQSPREYVETNIVRDVPRPEKPAPRERTLSIDEAAKLLAALETAEGDPAMIRLVRFILLTGCRLSEASHLQFCEIDGEWWEVPAARFKGKRAHRVYLTEEAAAQIDPDTDPPFASIRTGRPFEPSSVGRWLKRNDYFGLDPFSVHDLRRTVGSGLAKLGFSMEVIAATLGHKLQGVTAEHYIRHRYDDEKKKALTVWAKHLIKHATGKKDSADVIPLTSKRA</sequence>
<dbReference type="InterPro" id="IPR010998">
    <property type="entry name" value="Integrase_recombinase_N"/>
</dbReference>
<keyword evidence="3 5" id="KW-0238">DNA-binding</keyword>
<dbReference type="HOGENOM" id="CLU_027562_17_7_7"/>
<proteinExistence type="inferred from homology"/>
<dbReference type="AlphaFoldDB" id="A0A0B5FL98"/>
<dbReference type="PANTHER" id="PTHR30629:SF2">
    <property type="entry name" value="PROPHAGE INTEGRASE INTS-RELATED"/>
    <property type="match status" value="1"/>
</dbReference>
<dbReference type="Proteomes" id="UP000035036">
    <property type="component" value="Chromosome"/>
</dbReference>
<dbReference type="PROSITE" id="PS51900">
    <property type="entry name" value="CB"/>
    <property type="match status" value="1"/>
</dbReference>
<dbReference type="PROSITE" id="PS51898">
    <property type="entry name" value="TYR_RECOMBINASE"/>
    <property type="match status" value="1"/>
</dbReference>
<feature type="domain" description="Tyr recombinase" evidence="6">
    <location>
        <begin position="204"/>
        <end position="375"/>
    </location>
</feature>
<dbReference type="InterPro" id="IPR013762">
    <property type="entry name" value="Integrase-like_cat_sf"/>
</dbReference>
<accession>A0A0B5FL98</accession>
<dbReference type="Gene3D" id="1.10.150.130">
    <property type="match status" value="1"/>
</dbReference>
<dbReference type="PANTHER" id="PTHR30629">
    <property type="entry name" value="PROPHAGE INTEGRASE"/>
    <property type="match status" value="1"/>
</dbReference>
<dbReference type="OrthoDB" id="9775880at2"/>
<dbReference type="KEGG" id="gsb:GSUB_00885"/>
<dbReference type="GO" id="GO:0003677">
    <property type="term" value="F:DNA binding"/>
    <property type="evidence" value="ECO:0007669"/>
    <property type="project" value="UniProtKB-UniRule"/>
</dbReference>
<dbReference type="Gene3D" id="1.10.443.10">
    <property type="entry name" value="Intergrase catalytic core"/>
    <property type="match status" value="1"/>
</dbReference>
<dbReference type="STRING" id="483547.GSUB_00885"/>
<evidence type="ECO:0000256" key="1">
    <source>
        <dbReference type="ARBA" id="ARBA00008857"/>
    </source>
</evidence>
<dbReference type="EMBL" id="CP010311">
    <property type="protein sequence ID" value="AJF05429.1"/>
    <property type="molecule type" value="Genomic_DNA"/>
</dbReference>
<evidence type="ECO:0000256" key="3">
    <source>
        <dbReference type="ARBA" id="ARBA00023125"/>
    </source>
</evidence>
<evidence type="ECO:0000313" key="9">
    <source>
        <dbReference type="Proteomes" id="UP000035036"/>
    </source>
</evidence>
<evidence type="ECO:0000256" key="4">
    <source>
        <dbReference type="ARBA" id="ARBA00023172"/>
    </source>
</evidence>
<evidence type="ECO:0008006" key="10">
    <source>
        <dbReference type="Google" id="ProtNLM"/>
    </source>
</evidence>
<keyword evidence="2" id="KW-0229">DNA integration</keyword>
<organism evidence="8 9">
    <name type="scientific">Geoalkalibacter subterraneus</name>
    <dbReference type="NCBI Taxonomy" id="483547"/>
    <lineage>
        <taxon>Bacteria</taxon>
        <taxon>Pseudomonadati</taxon>
        <taxon>Thermodesulfobacteriota</taxon>
        <taxon>Desulfuromonadia</taxon>
        <taxon>Desulfuromonadales</taxon>
        <taxon>Geoalkalibacteraceae</taxon>
        <taxon>Geoalkalibacter</taxon>
    </lineage>
</organism>
<comment type="similarity">
    <text evidence="1">Belongs to the 'phage' integrase family.</text>
</comment>
<evidence type="ECO:0000256" key="2">
    <source>
        <dbReference type="ARBA" id="ARBA00022908"/>
    </source>
</evidence>
<dbReference type="CDD" id="cd00801">
    <property type="entry name" value="INT_P4_C"/>
    <property type="match status" value="1"/>
</dbReference>